<reference evidence="2 3" key="1">
    <citation type="submission" date="2015-01" db="EMBL/GenBank/DDBJ databases">
        <title>Evolution of Trichinella species and genotypes.</title>
        <authorList>
            <person name="Korhonen P.K."/>
            <person name="Edoardo P."/>
            <person name="Giuseppe L.R."/>
            <person name="Gasser R.B."/>
        </authorList>
    </citation>
    <scope>NUCLEOTIDE SEQUENCE [LARGE SCALE GENOMIC DNA]</scope>
    <source>
        <strain evidence="2">ISS176</strain>
    </source>
</reference>
<organism evidence="2 3">
    <name type="scientific">Trichinella pseudospiralis</name>
    <name type="common">Parasitic roundworm</name>
    <dbReference type="NCBI Taxonomy" id="6337"/>
    <lineage>
        <taxon>Eukaryota</taxon>
        <taxon>Metazoa</taxon>
        <taxon>Ecdysozoa</taxon>
        <taxon>Nematoda</taxon>
        <taxon>Enoplea</taxon>
        <taxon>Dorylaimia</taxon>
        <taxon>Trichinellida</taxon>
        <taxon>Trichinellidae</taxon>
        <taxon>Trichinella</taxon>
    </lineage>
</organism>
<evidence type="ECO:0000256" key="1">
    <source>
        <dbReference type="SAM" id="Phobius"/>
    </source>
</evidence>
<keyword evidence="1" id="KW-1133">Transmembrane helix</keyword>
<sequence length="67" mass="7909">MEYFKVVRYVSRKISKLKKIVLIAITDSMYILNYAFNHLQKKSSSHSKYHYTSTAHRWPAVIDTEAT</sequence>
<evidence type="ECO:0000313" key="3">
    <source>
        <dbReference type="Proteomes" id="UP000054826"/>
    </source>
</evidence>
<dbReference type="EMBL" id="JYDV01001343">
    <property type="protein sequence ID" value="KRY99652.1"/>
    <property type="molecule type" value="Genomic_DNA"/>
</dbReference>
<accession>A0A0V1GN72</accession>
<keyword evidence="1" id="KW-0472">Membrane</keyword>
<proteinExistence type="predicted"/>
<name>A0A0V1GN72_TRIPS</name>
<dbReference type="AlphaFoldDB" id="A0A0V1GN72"/>
<protein>
    <submittedName>
        <fullName evidence="2">Uncharacterized protein</fullName>
    </submittedName>
</protein>
<comment type="caution">
    <text evidence="2">The sequence shown here is derived from an EMBL/GenBank/DDBJ whole genome shotgun (WGS) entry which is preliminary data.</text>
</comment>
<feature type="transmembrane region" description="Helical" evidence="1">
    <location>
        <begin position="20"/>
        <end position="36"/>
    </location>
</feature>
<keyword evidence="1" id="KW-0812">Transmembrane</keyword>
<dbReference type="Proteomes" id="UP000054826">
    <property type="component" value="Unassembled WGS sequence"/>
</dbReference>
<evidence type="ECO:0000313" key="2">
    <source>
        <dbReference type="EMBL" id="KRY99652.1"/>
    </source>
</evidence>
<gene>
    <name evidence="2" type="ORF">T4C_5521</name>
</gene>